<dbReference type="AlphaFoldDB" id="A0A9X1UIL1"/>
<dbReference type="RefSeq" id="WP_238465256.1">
    <property type="nucleotide sequence ID" value="NZ_JAKLJA010000015.1"/>
</dbReference>
<name>A0A9X1UIL1_9BURK</name>
<feature type="domain" description="Amidohydrolase-related" evidence="5">
    <location>
        <begin position="75"/>
        <end position="424"/>
    </location>
</feature>
<dbReference type="SUPFAM" id="SSF51338">
    <property type="entry name" value="Composite domain of metallo-dependent hydrolases"/>
    <property type="match status" value="2"/>
</dbReference>
<evidence type="ECO:0000256" key="1">
    <source>
        <dbReference type="ARBA" id="ARBA00006745"/>
    </source>
</evidence>
<evidence type="ECO:0000259" key="6">
    <source>
        <dbReference type="Pfam" id="PF22039"/>
    </source>
</evidence>
<keyword evidence="8" id="KW-1185">Reference proteome</keyword>
<dbReference type="PANTHER" id="PTHR43794">
    <property type="entry name" value="AMINOHYDROLASE SSNA-RELATED"/>
    <property type="match status" value="1"/>
</dbReference>
<accession>A0A9X1UIL1</accession>
<dbReference type="SUPFAM" id="SSF51556">
    <property type="entry name" value="Metallo-dependent hydrolases"/>
    <property type="match status" value="1"/>
</dbReference>
<evidence type="ECO:0000256" key="3">
    <source>
        <dbReference type="ARBA" id="ARBA00022801"/>
    </source>
</evidence>
<organism evidence="7 8">
    <name type="scientific">Paraburkholderia tagetis</name>
    <dbReference type="NCBI Taxonomy" id="2913261"/>
    <lineage>
        <taxon>Bacteria</taxon>
        <taxon>Pseudomonadati</taxon>
        <taxon>Pseudomonadota</taxon>
        <taxon>Betaproteobacteria</taxon>
        <taxon>Burkholderiales</taxon>
        <taxon>Burkholderiaceae</taxon>
        <taxon>Paraburkholderia</taxon>
    </lineage>
</organism>
<dbReference type="Pfam" id="PF22039">
    <property type="entry name" value="HUTI_composite_bact"/>
    <property type="match status" value="1"/>
</dbReference>
<dbReference type="GO" id="GO:0016810">
    <property type="term" value="F:hydrolase activity, acting on carbon-nitrogen (but not peptide) bonds"/>
    <property type="evidence" value="ECO:0007669"/>
    <property type="project" value="InterPro"/>
</dbReference>
<protein>
    <submittedName>
        <fullName evidence="7">Amidohydrolase family protein</fullName>
    </submittedName>
</protein>
<dbReference type="InterPro" id="IPR054418">
    <property type="entry name" value="MQNX/HUTI_composite_N"/>
</dbReference>
<comment type="caution">
    <text evidence="7">The sequence shown here is derived from an EMBL/GenBank/DDBJ whole genome shotgun (WGS) entry which is preliminary data.</text>
</comment>
<reference evidence="7" key="1">
    <citation type="submission" date="2022-01" db="EMBL/GenBank/DDBJ databases">
        <title>Genome sequence and assembly of Parabukholderia sp. RG36.</title>
        <authorList>
            <person name="Chhetri G."/>
        </authorList>
    </citation>
    <scope>NUCLEOTIDE SEQUENCE</scope>
    <source>
        <strain evidence="7">RG36</strain>
    </source>
</reference>
<gene>
    <name evidence="7" type="ORF">L5014_18840</name>
</gene>
<dbReference type="InterPro" id="IPR006680">
    <property type="entry name" value="Amidohydro-rel"/>
</dbReference>
<sequence length="483" mass="51317">MQTRTTAAPHRSAARTDLCADELLLLPDTVLLADGPVREHAVVVANGRFLDIGPAEELVARYPLLTPLVLPGKLLMPGFIDAHHHLTQSFGKALAFGEPSEIYRRIWVPLENCLDDNLLYLSTKLAALEALRGGFTTVCDAGTRSDSDVSTIAAATQEVGVRCVLGMICNDLGGDIDARERAAIVVRAQAHLAQWSGHALVHPSLAISVPEAGSDGMLQTAAALCAEAGAVFQTHANEHLASVERSIVARKMRPIEHLHHAGALGPQTLIAHATLVTPSELNLLRDTGAAVSYNPVASSWKGNAVAPAMQMAALGIRFGLGTDGTRSDAFRLLDAAETAQRFAFGLATGDSSCGGGKLWLDHALRGGADALNLGALIGEIAPGKAADFLLVDLDVPEMQPSWELEWELVRLANRSQIEAVFVAGSMRLWHGWPVDWDGRALLREIHEVAGDVVARAPIQRVHVGAPMVDCAARDDGKGLICIS</sequence>
<dbReference type="GO" id="GO:0046872">
    <property type="term" value="F:metal ion binding"/>
    <property type="evidence" value="ECO:0007669"/>
    <property type="project" value="UniProtKB-KW"/>
</dbReference>
<evidence type="ECO:0000256" key="2">
    <source>
        <dbReference type="ARBA" id="ARBA00022723"/>
    </source>
</evidence>
<keyword evidence="4" id="KW-0862">Zinc</keyword>
<dbReference type="PANTHER" id="PTHR43794:SF11">
    <property type="entry name" value="AMIDOHYDROLASE-RELATED DOMAIN-CONTAINING PROTEIN"/>
    <property type="match status" value="1"/>
</dbReference>
<dbReference type="EMBL" id="JAKLJA010000015">
    <property type="protein sequence ID" value="MCG5075398.1"/>
    <property type="molecule type" value="Genomic_DNA"/>
</dbReference>
<keyword evidence="3" id="KW-0378">Hydrolase</keyword>
<dbReference type="InterPro" id="IPR050287">
    <property type="entry name" value="MTA/SAH_deaminase"/>
</dbReference>
<evidence type="ECO:0000256" key="4">
    <source>
        <dbReference type="ARBA" id="ARBA00022833"/>
    </source>
</evidence>
<keyword evidence="2" id="KW-0479">Metal-binding</keyword>
<dbReference type="Pfam" id="PF01979">
    <property type="entry name" value="Amidohydro_1"/>
    <property type="match status" value="1"/>
</dbReference>
<evidence type="ECO:0000313" key="8">
    <source>
        <dbReference type="Proteomes" id="UP001139308"/>
    </source>
</evidence>
<comment type="similarity">
    <text evidence="1">Belongs to the metallo-dependent hydrolases superfamily. ATZ/TRZ family.</text>
</comment>
<dbReference type="InterPro" id="IPR032466">
    <property type="entry name" value="Metal_Hydrolase"/>
</dbReference>
<dbReference type="Proteomes" id="UP001139308">
    <property type="component" value="Unassembled WGS sequence"/>
</dbReference>
<dbReference type="InterPro" id="IPR011059">
    <property type="entry name" value="Metal-dep_hydrolase_composite"/>
</dbReference>
<dbReference type="Gene3D" id="2.30.40.10">
    <property type="entry name" value="Urease, subunit C, domain 1"/>
    <property type="match status" value="1"/>
</dbReference>
<feature type="domain" description="Aminodeoxyfutalosine deaminase/Imidazolonepropionase-like composite" evidence="6">
    <location>
        <begin position="41"/>
        <end position="63"/>
    </location>
</feature>
<proteinExistence type="inferred from homology"/>
<evidence type="ECO:0000313" key="7">
    <source>
        <dbReference type="EMBL" id="MCG5075398.1"/>
    </source>
</evidence>
<dbReference type="Gene3D" id="3.20.20.140">
    <property type="entry name" value="Metal-dependent hydrolases"/>
    <property type="match status" value="1"/>
</dbReference>
<evidence type="ECO:0000259" key="5">
    <source>
        <dbReference type="Pfam" id="PF01979"/>
    </source>
</evidence>